<evidence type="ECO:0000313" key="1">
    <source>
        <dbReference type="EMBL" id="MDR6246334.1"/>
    </source>
</evidence>
<organism evidence="1 2">
    <name type="scientific">Paenibacillus hunanensis</name>
    <dbReference type="NCBI Taxonomy" id="539262"/>
    <lineage>
        <taxon>Bacteria</taxon>
        <taxon>Bacillati</taxon>
        <taxon>Bacillota</taxon>
        <taxon>Bacilli</taxon>
        <taxon>Bacillales</taxon>
        <taxon>Paenibacillaceae</taxon>
        <taxon>Paenibacillus</taxon>
    </lineage>
</organism>
<dbReference type="EMBL" id="JAVDQH010000026">
    <property type="protein sequence ID" value="MDR6246334.1"/>
    <property type="molecule type" value="Genomic_DNA"/>
</dbReference>
<gene>
    <name evidence="1" type="ORF">JOC58_004265</name>
</gene>
<protein>
    <recommendedName>
        <fullName evidence="3">Immunity protein 8</fullName>
    </recommendedName>
</protein>
<dbReference type="RefSeq" id="WP_188778209.1">
    <property type="nucleotide sequence ID" value="NZ_BMMB01000015.1"/>
</dbReference>
<keyword evidence="2" id="KW-1185">Reference proteome</keyword>
<evidence type="ECO:0008006" key="3">
    <source>
        <dbReference type="Google" id="ProtNLM"/>
    </source>
</evidence>
<dbReference type="Proteomes" id="UP001185028">
    <property type="component" value="Unassembled WGS sequence"/>
</dbReference>
<dbReference type="Pfam" id="PF15586">
    <property type="entry name" value="Imm8"/>
    <property type="match status" value="1"/>
</dbReference>
<sequence length="110" mass="12833">MLIIKALTKMLEDWGDDGDDFYIYYHIDIGPEEIHGASDLFSFELISPKRLQRMTHEGDIIIGRGCIITGDFNGKKLEETLNRIVSKCSHNDITKANYNLSRYFRWKMDE</sequence>
<accession>A0ABU1J4I8</accession>
<name>A0ABU1J4I8_9BACL</name>
<comment type="caution">
    <text evidence="1">The sequence shown here is derived from an EMBL/GenBank/DDBJ whole genome shotgun (WGS) entry which is preliminary data.</text>
</comment>
<dbReference type="InterPro" id="IPR028964">
    <property type="entry name" value="Imm8"/>
</dbReference>
<evidence type="ECO:0000313" key="2">
    <source>
        <dbReference type="Proteomes" id="UP001185028"/>
    </source>
</evidence>
<reference evidence="1 2" key="1">
    <citation type="submission" date="2023-07" db="EMBL/GenBank/DDBJ databases">
        <title>Genomic Encyclopedia of Type Strains, Phase IV (KMG-IV): sequencing the most valuable type-strain genomes for metagenomic binning, comparative biology and taxonomic classification.</title>
        <authorList>
            <person name="Goeker M."/>
        </authorList>
    </citation>
    <scope>NUCLEOTIDE SEQUENCE [LARGE SCALE GENOMIC DNA]</scope>
    <source>
        <strain evidence="1 2">DSM 22170</strain>
    </source>
</reference>
<proteinExistence type="predicted"/>